<dbReference type="InterPro" id="IPR025282">
    <property type="entry name" value="DUF4214"/>
</dbReference>
<dbReference type="SUPFAM" id="SSF51120">
    <property type="entry name" value="beta-Roll"/>
    <property type="match status" value="1"/>
</dbReference>
<dbReference type="RefSeq" id="WP_231056611.1">
    <property type="nucleotide sequence ID" value="NZ_JAJNOC010000001.1"/>
</dbReference>
<evidence type="ECO:0000313" key="2">
    <source>
        <dbReference type="EMBL" id="MCD2515300.1"/>
    </source>
</evidence>
<gene>
    <name evidence="2" type="ORF">LQ564_03120</name>
</gene>
<name>A0ABS8Q3S9_9BURK</name>
<sequence length="1270" mass="125752">MAVYTEAIQKLYVAYFNRPADYEGLAHWERVLTNNNGNINFVSSFFAQSNEYKDQNVGKSYFQIVNQIYQNLFNRDADVGGLEFWADKLRTGTFTVDQIVKVIADTASDAGIDKDKTTYANKVKAATAFTAELNTASEIIGYGGTAANNAAKVWLSGIGTDASLTAATQPAALAATVTAIAQTGTQAGGTSYTLTKGLDNFLGTSGSDTFVASIDNTNAELNTLSSIDIINGGTGIDFLKVQHAGGAVTLGNLSNVEIVQIDSASSTGVEVDSTNTTGVTELAILKSAGSVKATAGTATDITLSARELSAAGAHQIIGGKNVTVTATEMGAAADADTITVGTGTAATGNVVVNAAGKAYDAAVGNLTMGAIKVTGGTTITVNQTAATSMTAAAADTTASKMTQGAVDVITNAATTTVNVKQTADVAAKNGTAASVGGANEVATVKFGALKNGDSITMNGLTFKANADLTANEVAAAFANLVANTLPVAGDTQAGGAFAKGTYTNVFDTTKWTSGAATGDTVVFTSASKNTNVTDLNDASLVTFTNTSTNSTAPTFTIVQGVAATATGAVTGGVMGVETGKVVIDASSAAALKTVTVDGYTAADSKMMGTGSTGLATLNLLNGGDFGVGQFAETFAINLTNVGMSTDVASLDLDSSLNKTLNVTSNGANFANLDLGSSTLTNALNVSGTGLLTATGSTLANVATIKVTGSAGLDLGSVTARTNVTSVDTTGTTGDTTISINGTSSYAGGAGKDMVTIANATAAMGKSINLGAGDDTLNITTVGTIAIPTVDLKGGDGRDTIMMSADNAIALSKNGDFAAKMDGFEVLSIDKANTSGTINLANLDNINYVISGNSAGSTATKSTFSLTVTNGATAGDQITFDGKTLTVVGNPTAAQLASQLAGLTFPTWEATGSSNGVITFVAKTAGTSTVVPVAGDFTFNDADNSGTPATFGISQGVNGVAAGAAAALTIDNLASGGTLELTAAGSGAMVNIKDAGTGTADVLNIVAKATGLGTVTANNVETINIAADAASSLTVAGNSSLTAINVTGSKALGLTLAATDTNVATVNASAATGALTLDLSAHNGVAVTVTGGSGADKLTASAGVNGHADVLIGGAGTDTLVAGSNGARLTGGAGNDLFILSAGTKEANTYSIITDMQAGDLLQLKAGATASAAGTTNVSVFAKLSASLNESTSVFSNYVDAAIAQAKVGEAVWFAFGGNSYVVIDNGTPAGGGVSEVTTFENGVDAIIQIAGVNTLDGVSFNSTYGTIGLV</sequence>
<reference evidence="2" key="1">
    <citation type="submission" date="2021-11" db="EMBL/GenBank/DDBJ databases">
        <title>The complete genome of Massilia sp sp. G4R7.</title>
        <authorList>
            <person name="Liu L."/>
            <person name="Yue J."/>
            <person name="Yuan J."/>
            <person name="Yang F."/>
            <person name="Li L."/>
        </authorList>
    </citation>
    <scope>NUCLEOTIDE SEQUENCE</scope>
    <source>
        <strain evidence="2">G4R7</strain>
    </source>
</reference>
<proteinExistence type="predicted"/>
<accession>A0ABS8Q3S9</accession>
<feature type="domain" description="DUF4214" evidence="1">
    <location>
        <begin position="46"/>
        <end position="102"/>
    </location>
</feature>
<comment type="caution">
    <text evidence="2">The sequence shown here is derived from an EMBL/GenBank/DDBJ whole genome shotgun (WGS) entry which is preliminary data.</text>
</comment>
<dbReference type="PRINTS" id="PR00313">
    <property type="entry name" value="CABNDNGRPT"/>
</dbReference>
<evidence type="ECO:0000259" key="1">
    <source>
        <dbReference type="Pfam" id="PF13946"/>
    </source>
</evidence>
<organism evidence="2 3">
    <name type="scientific">Massilia phyllostachyos</name>
    <dbReference type="NCBI Taxonomy" id="2898585"/>
    <lineage>
        <taxon>Bacteria</taxon>
        <taxon>Pseudomonadati</taxon>
        <taxon>Pseudomonadota</taxon>
        <taxon>Betaproteobacteria</taxon>
        <taxon>Burkholderiales</taxon>
        <taxon>Oxalobacteraceae</taxon>
        <taxon>Telluria group</taxon>
        <taxon>Massilia</taxon>
    </lineage>
</organism>
<keyword evidence="3" id="KW-1185">Reference proteome</keyword>
<dbReference type="Proteomes" id="UP001179361">
    <property type="component" value="Unassembled WGS sequence"/>
</dbReference>
<dbReference type="EMBL" id="JAJNOC010000001">
    <property type="protein sequence ID" value="MCD2515300.1"/>
    <property type="molecule type" value="Genomic_DNA"/>
</dbReference>
<dbReference type="Gene3D" id="2.150.10.10">
    <property type="entry name" value="Serralysin-like metalloprotease, C-terminal"/>
    <property type="match status" value="1"/>
</dbReference>
<evidence type="ECO:0000313" key="3">
    <source>
        <dbReference type="Proteomes" id="UP001179361"/>
    </source>
</evidence>
<protein>
    <submittedName>
        <fullName evidence="2">DUF4214 domain-containing protein</fullName>
    </submittedName>
</protein>
<dbReference type="Pfam" id="PF13946">
    <property type="entry name" value="DUF4214"/>
    <property type="match status" value="1"/>
</dbReference>
<dbReference type="InterPro" id="IPR011049">
    <property type="entry name" value="Serralysin-like_metalloprot_C"/>
</dbReference>